<evidence type="ECO:0000259" key="2">
    <source>
        <dbReference type="Pfam" id="PF07290"/>
    </source>
</evidence>
<comment type="caution">
    <text evidence="4">The sequence shown here is derived from an EMBL/GenBank/DDBJ whole genome shotgun (WGS) entry which is preliminary data.</text>
</comment>
<evidence type="ECO:0000259" key="3">
    <source>
        <dbReference type="Pfam" id="PF21001"/>
    </source>
</evidence>
<dbReference type="Pfam" id="PF07290">
    <property type="entry name" value="YqiJ_OB"/>
    <property type="match status" value="1"/>
</dbReference>
<accession>A0A850HDR0</accession>
<gene>
    <name evidence="4" type="ORF">HUO12_10105</name>
</gene>
<dbReference type="InterPro" id="IPR048376">
    <property type="entry name" value="YqiJ_N"/>
</dbReference>
<protein>
    <submittedName>
        <fullName evidence="4">DUF1449 family protein</fullName>
    </submittedName>
</protein>
<evidence type="ECO:0000313" key="4">
    <source>
        <dbReference type="EMBL" id="NVE95251.1"/>
    </source>
</evidence>
<evidence type="ECO:0000313" key="5">
    <source>
        <dbReference type="Proteomes" id="UP000546031"/>
    </source>
</evidence>
<proteinExistence type="predicted"/>
<dbReference type="InterPro" id="IPR010840">
    <property type="entry name" value="YqiJ_OB"/>
</dbReference>
<dbReference type="AlphaFoldDB" id="A0A850HDR0"/>
<dbReference type="RefSeq" id="WP_176273469.1">
    <property type="nucleotide sequence ID" value="NZ_JABWTA010000001.1"/>
</dbReference>
<sequence length="213" mass="21907">MTLLEPYNMPFAAALVLMLFLAILQGTGLGDILDGADADLDADFDAEMGGKGAGFAGGAASLLGLGRVPLMAWLAVYLFIFAGAGMGIQALADSLLGAPFERWLAALITAGLALPVTGVLVRPLGAILPKDKTTAVSVDTLLGREAVITDGTARAGSPARAKVFDQHGQSHLVMVEPDDASQSFPAGQQVLLLRKEGGQFYAAPAQGTVITSR</sequence>
<keyword evidence="1" id="KW-0812">Transmembrane</keyword>
<evidence type="ECO:0000256" key="1">
    <source>
        <dbReference type="SAM" id="Phobius"/>
    </source>
</evidence>
<feature type="domain" description="Inner membrane protein YqiJ N-terminal" evidence="3">
    <location>
        <begin position="8"/>
        <end position="117"/>
    </location>
</feature>
<dbReference type="Pfam" id="PF21001">
    <property type="entry name" value="YqiJ_N"/>
    <property type="match status" value="1"/>
</dbReference>
<reference evidence="4 5" key="1">
    <citation type="submission" date="2020-06" db="EMBL/GenBank/DDBJ databases">
        <title>Altererythrobacter lutimaris sp. nov., a marine bacterium isolated from a tidal flat.</title>
        <authorList>
            <person name="Kim D."/>
            <person name="Yoo Y."/>
            <person name="Kim J.-J."/>
        </authorList>
    </citation>
    <scope>NUCLEOTIDE SEQUENCE [LARGE SCALE GENOMIC DNA]</scope>
    <source>
        <strain evidence="4 5">JGD-16</strain>
    </source>
</reference>
<feature type="transmembrane region" description="Helical" evidence="1">
    <location>
        <begin position="70"/>
        <end position="91"/>
    </location>
</feature>
<keyword evidence="1" id="KW-1133">Transmembrane helix</keyword>
<name>A0A850HDR0_9SPHN</name>
<dbReference type="EMBL" id="JABWTA010000001">
    <property type="protein sequence ID" value="NVE95251.1"/>
    <property type="molecule type" value="Genomic_DNA"/>
</dbReference>
<keyword evidence="5" id="KW-1185">Reference proteome</keyword>
<keyword evidence="1" id="KW-0472">Membrane</keyword>
<organism evidence="4 5">
    <name type="scientific">Altererythrobacter lutimaris</name>
    <dbReference type="NCBI Taxonomy" id="2743979"/>
    <lineage>
        <taxon>Bacteria</taxon>
        <taxon>Pseudomonadati</taxon>
        <taxon>Pseudomonadota</taxon>
        <taxon>Alphaproteobacteria</taxon>
        <taxon>Sphingomonadales</taxon>
        <taxon>Erythrobacteraceae</taxon>
        <taxon>Altererythrobacter</taxon>
    </lineage>
</organism>
<dbReference type="Proteomes" id="UP000546031">
    <property type="component" value="Unassembled WGS sequence"/>
</dbReference>
<feature type="transmembrane region" description="Helical" evidence="1">
    <location>
        <begin position="103"/>
        <end position="121"/>
    </location>
</feature>
<feature type="domain" description="Inner membrane protein YqiJ OB-fold" evidence="2">
    <location>
        <begin position="140"/>
        <end position="202"/>
    </location>
</feature>